<keyword evidence="1" id="KW-0812">Transmembrane</keyword>
<keyword evidence="1" id="KW-1133">Transmembrane helix</keyword>
<organism evidence="2">
    <name type="scientific">Rhizophora mucronata</name>
    <name type="common">Asiatic mangrove</name>
    <dbReference type="NCBI Taxonomy" id="61149"/>
    <lineage>
        <taxon>Eukaryota</taxon>
        <taxon>Viridiplantae</taxon>
        <taxon>Streptophyta</taxon>
        <taxon>Embryophyta</taxon>
        <taxon>Tracheophyta</taxon>
        <taxon>Spermatophyta</taxon>
        <taxon>Magnoliopsida</taxon>
        <taxon>eudicotyledons</taxon>
        <taxon>Gunneridae</taxon>
        <taxon>Pentapetalae</taxon>
        <taxon>rosids</taxon>
        <taxon>fabids</taxon>
        <taxon>Malpighiales</taxon>
        <taxon>Rhizophoraceae</taxon>
        <taxon>Rhizophora</taxon>
    </lineage>
</organism>
<accession>A0A2P2KUT6</accession>
<evidence type="ECO:0000256" key="1">
    <source>
        <dbReference type="SAM" id="Phobius"/>
    </source>
</evidence>
<feature type="transmembrane region" description="Helical" evidence="1">
    <location>
        <begin position="20"/>
        <end position="37"/>
    </location>
</feature>
<protein>
    <submittedName>
        <fullName evidence="2">Uncharacterized protein</fullName>
    </submittedName>
</protein>
<sequence length="45" mass="5040">MMEYIIGGIMNIGKCPGSIVRLFIAGLFLVGLIIYFTPTIKKFPY</sequence>
<keyword evidence="1" id="KW-0472">Membrane</keyword>
<dbReference type="EMBL" id="GGEC01029016">
    <property type="protein sequence ID" value="MBX09500.1"/>
    <property type="molecule type" value="Transcribed_RNA"/>
</dbReference>
<name>A0A2P2KUT6_RHIMU</name>
<evidence type="ECO:0000313" key="2">
    <source>
        <dbReference type="EMBL" id="MBX09500.1"/>
    </source>
</evidence>
<dbReference type="AlphaFoldDB" id="A0A2P2KUT6"/>
<reference evidence="2" key="1">
    <citation type="submission" date="2018-02" db="EMBL/GenBank/DDBJ databases">
        <title>Rhizophora mucronata_Transcriptome.</title>
        <authorList>
            <person name="Meera S.P."/>
            <person name="Sreeshan A."/>
            <person name="Augustine A."/>
        </authorList>
    </citation>
    <scope>NUCLEOTIDE SEQUENCE</scope>
    <source>
        <tissue evidence="2">Leaf</tissue>
    </source>
</reference>
<proteinExistence type="predicted"/>